<dbReference type="EMBL" id="MN740183">
    <property type="protein sequence ID" value="QHT92371.1"/>
    <property type="molecule type" value="Genomic_DNA"/>
</dbReference>
<proteinExistence type="predicted"/>
<protein>
    <submittedName>
        <fullName evidence="1">Uncharacterized protein</fullName>
    </submittedName>
</protein>
<reference evidence="1" key="1">
    <citation type="journal article" date="2020" name="Nature">
        <title>Giant virus diversity and host interactions through global metagenomics.</title>
        <authorList>
            <person name="Schulz F."/>
            <person name="Roux S."/>
            <person name="Paez-Espino D."/>
            <person name="Jungbluth S."/>
            <person name="Walsh D.A."/>
            <person name="Denef V.J."/>
            <person name="McMahon K.D."/>
            <person name="Konstantinidis K.T."/>
            <person name="Eloe-Fadrosh E.A."/>
            <person name="Kyrpides N.C."/>
            <person name="Woyke T."/>
        </authorList>
    </citation>
    <scope>NUCLEOTIDE SEQUENCE</scope>
    <source>
        <strain evidence="1">GVMAG-M-3300023184-88</strain>
    </source>
</reference>
<name>A0A6C0IGL0_9ZZZZ</name>
<dbReference type="AlphaFoldDB" id="A0A6C0IGL0"/>
<evidence type="ECO:0000313" key="1">
    <source>
        <dbReference type="EMBL" id="QHT92371.1"/>
    </source>
</evidence>
<accession>A0A6C0IGL0</accession>
<sequence length="138" mass="14944">MAQSQSQGLGETRNGCPMPPYNTLNFNSSNPMVFSTLQSFALNSPQYPLPSGSNVRQVADNQSNVAYFNSLNQQTLAIASTNTGSGAKTPYPQFKTEGERLKYRQGQATTSARTIFTGQNPSLPMGVPLSSIYQIINN</sequence>
<organism evidence="1">
    <name type="scientific">viral metagenome</name>
    <dbReference type="NCBI Taxonomy" id="1070528"/>
    <lineage>
        <taxon>unclassified sequences</taxon>
        <taxon>metagenomes</taxon>
        <taxon>organismal metagenomes</taxon>
    </lineage>
</organism>